<keyword evidence="1 5" id="KW-0732">Signal</keyword>
<comment type="caution">
    <text evidence="6">The sequence shown here is derived from an EMBL/GenBank/DDBJ whole genome shotgun (WGS) entry which is preliminary data.</text>
</comment>
<protein>
    <recommendedName>
        <fullName evidence="8">Lipoprotein</fullName>
    </recommendedName>
</protein>
<gene>
    <name evidence="6" type="ORF">POL72_19600</name>
</gene>
<accession>A0ABT5C449</accession>
<evidence type="ECO:0000256" key="2">
    <source>
        <dbReference type="ARBA" id="ARBA00022737"/>
    </source>
</evidence>
<reference evidence="6 7" key="1">
    <citation type="submission" date="2023-01" db="EMBL/GenBank/DDBJ databases">
        <title>Minimal conservation of predation-associated metabolite biosynthetic gene clusters underscores biosynthetic potential of Myxococcota including descriptions for ten novel species: Archangium lansinium sp. nov., Myxococcus landrumus sp. nov., Nannocystis bai.</title>
        <authorList>
            <person name="Ahearne A."/>
            <person name="Stevens C."/>
            <person name="Dowd S."/>
        </authorList>
    </citation>
    <scope>NUCLEOTIDE SEQUENCE [LARGE SCALE GENOMIC DNA]</scope>
    <source>
        <strain evidence="6 7">WIWO2</strain>
    </source>
</reference>
<evidence type="ECO:0000256" key="5">
    <source>
        <dbReference type="SAM" id="SignalP"/>
    </source>
</evidence>
<dbReference type="InterPro" id="IPR011936">
    <property type="entry name" value="Myxo_disulph_rpt"/>
</dbReference>
<organism evidence="6 7">
    <name type="scientific">Sorangium atrum</name>
    <dbReference type="NCBI Taxonomy" id="2995308"/>
    <lineage>
        <taxon>Bacteria</taxon>
        <taxon>Pseudomonadati</taxon>
        <taxon>Myxococcota</taxon>
        <taxon>Polyangia</taxon>
        <taxon>Polyangiales</taxon>
        <taxon>Polyangiaceae</taxon>
        <taxon>Sorangium</taxon>
    </lineage>
</organism>
<feature type="region of interest" description="Disordered" evidence="4">
    <location>
        <begin position="32"/>
        <end position="54"/>
    </location>
</feature>
<evidence type="ECO:0008006" key="8">
    <source>
        <dbReference type="Google" id="ProtNLM"/>
    </source>
</evidence>
<keyword evidence="3" id="KW-1015">Disulfide bond</keyword>
<evidence type="ECO:0000256" key="3">
    <source>
        <dbReference type="ARBA" id="ARBA00023157"/>
    </source>
</evidence>
<feature type="chain" id="PRO_5046114911" description="Lipoprotein" evidence="5">
    <location>
        <begin position="19"/>
        <end position="483"/>
    </location>
</feature>
<keyword evidence="2" id="KW-0677">Repeat</keyword>
<dbReference type="EMBL" id="JAQNDK010000002">
    <property type="protein sequence ID" value="MDC0679956.1"/>
    <property type="molecule type" value="Genomic_DNA"/>
</dbReference>
<keyword evidence="7" id="KW-1185">Reference proteome</keyword>
<evidence type="ECO:0000313" key="6">
    <source>
        <dbReference type="EMBL" id="MDC0679956.1"/>
    </source>
</evidence>
<dbReference type="PROSITE" id="PS51257">
    <property type="entry name" value="PROKAR_LIPOPROTEIN"/>
    <property type="match status" value="1"/>
</dbReference>
<evidence type="ECO:0000313" key="7">
    <source>
        <dbReference type="Proteomes" id="UP001217485"/>
    </source>
</evidence>
<name>A0ABT5C449_9BACT</name>
<feature type="signal peptide" evidence="5">
    <location>
        <begin position="1"/>
        <end position="18"/>
    </location>
</feature>
<dbReference type="Gene3D" id="2.60.120.380">
    <property type="match status" value="1"/>
</dbReference>
<dbReference type="RefSeq" id="WP_272096969.1">
    <property type="nucleotide sequence ID" value="NZ_JAQNDK010000002.1"/>
</dbReference>
<evidence type="ECO:0000256" key="4">
    <source>
        <dbReference type="SAM" id="MobiDB-lite"/>
    </source>
</evidence>
<dbReference type="Proteomes" id="UP001217485">
    <property type="component" value="Unassembled WGS sequence"/>
</dbReference>
<sequence>MRLALPLSAVTAMSLALAACGDDEEIEPVEVASGAGGQGGDGGDDGEGVGPEGKADGEACAVNEDCHGGLCLTEEDFGWAGGYCTRLCDTELLPCGEGSECLPQGSFSLCLKSCEETSDCGRAGHTCVDVTDDGWTMCFGGCDDDAQCKSACDEDTAFCVAEGEICDSGEDEDKDGLQDCEERDCSTTTACVESVAAACAEAIDVSEGGRFTGTTEAGTNLFAALCPGLTTSVTGTGMRERVFRFVAPAKGAVQIAATATATEADFDWYIRESCDDETTLLGCVPAFGPEDAPLELLTEAGQTYFIFIEGKNGMDASYTLDVSFAEEICGDGARVGTEECDDGDTVADNLCSNECRVNLETLCAAAATLTEATTVGDTSEGTQGVTASCGGEGGELVYRYTPETSGNLTITATPEGHADIVLYARSDCAAQDSEIMCADDPFESGWPESIMVEATAGQPIDIFVDSYNAASSGPFTLTIAPAE</sequence>
<proteinExistence type="predicted"/>
<dbReference type="NCBIfam" id="TIGR02232">
    <property type="entry name" value="myxo_disulf_rpt"/>
    <property type="match status" value="1"/>
</dbReference>
<evidence type="ECO:0000256" key="1">
    <source>
        <dbReference type="ARBA" id="ARBA00022729"/>
    </source>
</evidence>